<keyword evidence="11" id="KW-1185">Reference proteome</keyword>
<evidence type="ECO:0000313" key="12">
    <source>
        <dbReference type="RefSeq" id="XP_012891691.1"/>
    </source>
</evidence>
<dbReference type="InterPro" id="IPR033992">
    <property type="entry name" value="NKR-like_CTLD"/>
</dbReference>
<dbReference type="GO" id="GO:0002223">
    <property type="term" value="P:stimulatory C-type lectin receptor signaling pathway"/>
    <property type="evidence" value="ECO:0007669"/>
    <property type="project" value="TreeGrafter"/>
</dbReference>
<dbReference type="GO" id="GO:0045954">
    <property type="term" value="P:positive regulation of natural killer cell mediated cytotoxicity"/>
    <property type="evidence" value="ECO:0007669"/>
    <property type="project" value="TreeGrafter"/>
</dbReference>
<feature type="compositionally biased region" description="Basic residues" evidence="8">
    <location>
        <begin position="20"/>
        <end position="30"/>
    </location>
</feature>
<evidence type="ECO:0000256" key="6">
    <source>
        <dbReference type="ARBA" id="ARBA00023136"/>
    </source>
</evidence>
<dbReference type="GO" id="GO:0005886">
    <property type="term" value="C:plasma membrane"/>
    <property type="evidence" value="ECO:0007669"/>
    <property type="project" value="UniProtKB-SubCell"/>
</dbReference>
<evidence type="ECO:0000256" key="5">
    <source>
        <dbReference type="ARBA" id="ARBA00022989"/>
    </source>
</evidence>
<name>A0A1S3GSA3_DIPOR</name>
<evidence type="ECO:0000256" key="8">
    <source>
        <dbReference type="SAM" id="MobiDB-lite"/>
    </source>
</evidence>
<evidence type="ECO:0000256" key="2">
    <source>
        <dbReference type="ARBA" id="ARBA00022692"/>
    </source>
</evidence>
<dbReference type="AlphaFoldDB" id="A0A1S3GSA3"/>
<dbReference type="SUPFAM" id="SSF56436">
    <property type="entry name" value="C-type lectin-like"/>
    <property type="match status" value="1"/>
</dbReference>
<dbReference type="OrthoDB" id="6133475at2759"/>
<proteinExistence type="predicted"/>
<dbReference type="KEGG" id="dord:106001094"/>
<feature type="domain" description="C-type lectin" evidence="10">
    <location>
        <begin position="101"/>
        <end position="208"/>
    </location>
</feature>
<dbReference type="InParanoid" id="A0A1S3GSA3"/>
<keyword evidence="7" id="KW-0325">Glycoprotein</keyword>
<evidence type="ECO:0000256" key="3">
    <source>
        <dbReference type="ARBA" id="ARBA00022734"/>
    </source>
</evidence>
<protein>
    <submittedName>
        <fullName evidence="12">Natural killer cells antigen CD94-like</fullName>
    </submittedName>
</protein>
<dbReference type="Gene3D" id="3.10.100.10">
    <property type="entry name" value="Mannose-Binding Protein A, subunit A"/>
    <property type="match status" value="1"/>
</dbReference>
<evidence type="ECO:0000259" key="10">
    <source>
        <dbReference type="PROSITE" id="PS50041"/>
    </source>
</evidence>
<dbReference type="GeneID" id="106001094"/>
<evidence type="ECO:0000256" key="1">
    <source>
        <dbReference type="ARBA" id="ARBA00004401"/>
    </source>
</evidence>
<dbReference type="RefSeq" id="XP_012891691.1">
    <property type="nucleotide sequence ID" value="XM_013036237.1"/>
</dbReference>
<dbReference type="PANTHER" id="PTHR22800">
    <property type="entry name" value="C-TYPE LECTIN PROTEINS"/>
    <property type="match status" value="1"/>
</dbReference>
<dbReference type="PANTHER" id="PTHR22800:SF256">
    <property type="entry name" value="KILLER CELL LECTIN-LIKE RECEPTOR SUBFAMILY E MEMBER 1"/>
    <property type="match status" value="1"/>
</dbReference>
<accession>A0A1S3GSA3</accession>
<dbReference type="Proteomes" id="UP000081671">
    <property type="component" value="Unplaced"/>
</dbReference>
<dbReference type="GO" id="GO:0030246">
    <property type="term" value="F:carbohydrate binding"/>
    <property type="evidence" value="ECO:0007669"/>
    <property type="project" value="UniProtKB-KW"/>
</dbReference>
<sequence length="221" mass="25375">MEEKTLRVTTSHEMPLTEKPRKHHQRHKTQRNTTEPDTDKGSAPPFPWKLVSGCLAVACLLLMAVTLTLAAVTAELSSEKTPAIQQKALLEDSCPEHWVWFRCCCYYLSKEMLTWRDSQRACSARSSSLLLMDGEEMKFFSLNSFFWIEGFYNTTGKQRLLKKENDQALCLNGPFSPEFEMQRQCQSYKSEEVYSCENCNKKKKYICKNDKGSRASGGSRL</sequence>
<dbReference type="InterPro" id="IPR001304">
    <property type="entry name" value="C-type_lectin-like"/>
</dbReference>
<comment type="subcellular location">
    <subcellularLocation>
        <location evidence="1">Cell membrane</location>
        <topology evidence="1">Single-pass type II membrane protein</topology>
    </subcellularLocation>
</comment>
<feature type="transmembrane region" description="Helical" evidence="9">
    <location>
        <begin position="50"/>
        <end position="72"/>
    </location>
</feature>
<evidence type="ECO:0000256" key="9">
    <source>
        <dbReference type="SAM" id="Phobius"/>
    </source>
</evidence>
<dbReference type="PROSITE" id="PS50041">
    <property type="entry name" value="C_TYPE_LECTIN_2"/>
    <property type="match status" value="1"/>
</dbReference>
<dbReference type="InterPro" id="IPR016187">
    <property type="entry name" value="CTDL_fold"/>
</dbReference>
<keyword evidence="2 9" id="KW-0812">Transmembrane</keyword>
<keyword evidence="5 9" id="KW-1133">Transmembrane helix</keyword>
<gene>
    <name evidence="12" type="primary">LOC106001094</name>
</gene>
<dbReference type="FunCoup" id="A0A1S3GSA3">
    <property type="interactions" value="34"/>
</dbReference>
<evidence type="ECO:0000313" key="11">
    <source>
        <dbReference type="Proteomes" id="UP000081671"/>
    </source>
</evidence>
<evidence type="ECO:0000256" key="4">
    <source>
        <dbReference type="ARBA" id="ARBA00022968"/>
    </source>
</evidence>
<dbReference type="InterPro" id="IPR016186">
    <property type="entry name" value="C-type_lectin-like/link_sf"/>
</dbReference>
<dbReference type="InterPro" id="IPR050919">
    <property type="entry name" value="NKG2/CD94_NK_receptors"/>
</dbReference>
<dbReference type="CDD" id="cd03593">
    <property type="entry name" value="CLECT_NK_receptors_like"/>
    <property type="match status" value="1"/>
</dbReference>
<organism evidence="11 12">
    <name type="scientific">Dipodomys ordii</name>
    <name type="common">Ord's kangaroo rat</name>
    <dbReference type="NCBI Taxonomy" id="10020"/>
    <lineage>
        <taxon>Eukaryota</taxon>
        <taxon>Metazoa</taxon>
        <taxon>Chordata</taxon>
        <taxon>Craniata</taxon>
        <taxon>Vertebrata</taxon>
        <taxon>Euteleostomi</taxon>
        <taxon>Mammalia</taxon>
        <taxon>Eutheria</taxon>
        <taxon>Euarchontoglires</taxon>
        <taxon>Glires</taxon>
        <taxon>Rodentia</taxon>
        <taxon>Castorimorpha</taxon>
        <taxon>Heteromyidae</taxon>
        <taxon>Dipodomyinae</taxon>
        <taxon>Dipodomys</taxon>
    </lineage>
</organism>
<evidence type="ECO:0000256" key="7">
    <source>
        <dbReference type="ARBA" id="ARBA00023180"/>
    </source>
</evidence>
<keyword evidence="3" id="KW-0430">Lectin</keyword>
<reference evidence="12" key="1">
    <citation type="submission" date="2025-08" db="UniProtKB">
        <authorList>
            <consortium name="RefSeq"/>
        </authorList>
    </citation>
    <scope>IDENTIFICATION</scope>
    <source>
        <tissue evidence="12">Kidney</tissue>
    </source>
</reference>
<keyword evidence="4" id="KW-0735">Signal-anchor</keyword>
<keyword evidence="6 9" id="KW-0472">Membrane</keyword>
<feature type="region of interest" description="Disordered" evidence="8">
    <location>
        <begin position="1"/>
        <end position="42"/>
    </location>
</feature>